<keyword evidence="9" id="KW-1185">Reference proteome</keyword>
<comment type="subcellular location">
    <subcellularLocation>
        <location evidence="1 6">Cell membrane</location>
        <topology evidence="1 6">Multi-pass membrane protein</topology>
    </subcellularLocation>
</comment>
<dbReference type="RefSeq" id="WP_345268436.1">
    <property type="nucleotide sequence ID" value="NZ_BAABHB010000005.1"/>
</dbReference>
<evidence type="ECO:0000256" key="5">
    <source>
        <dbReference type="ARBA" id="ARBA00023136"/>
    </source>
</evidence>
<accession>A0ABP8KIX8</accession>
<dbReference type="PANTHER" id="PTHR12677:SF59">
    <property type="entry name" value="GOLGI APPARATUS MEMBRANE PROTEIN TVP38-RELATED"/>
    <property type="match status" value="1"/>
</dbReference>
<evidence type="ECO:0000256" key="2">
    <source>
        <dbReference type="ARBA" id="ARBA00022475"/>
    </source>
</evidence>
<feature type="transmembrane region" description="Helical" evidence="6">
    <location>
        <begin position="92"/>
        <end position="113"/>
    </location>
</feature>
<dbReference type="EMBL" id="BAABHB010000005">
    <property type="protein sequence ID" value="GAA4408141.1"/>
    <property type="molecule type" value="Genomic_DNA"/>
</dbReference>
<name>A0ABP8KIX8_9BACT</name>
<feature type="transmembrane region" description="Helical" evidence="6">
    <location>
        <begin position="142"/>
        <end position="165"/>
    </location>
</feature>
<keyword evidence="3 6" id="KW-0812">Transmembrane</keyword>
<reference evidence="9" key="1">
    <citation type="journal article" date="2019" name="Int. J. Syst. Evol. Microbiol.">
        <title>The Global Catalogue of Microorganisms (GCM) 10K type strain sequencing project: providing services to taxonomists for standard genome sequencing and annotation.</title>
        <authorList>
            <consortium name="The Broad Institute Genomics Platform"/>
            <consortium name="The Broad Institute Genome Sequencing Center for Infectious Disease"/>
            <person name="Wu L."/>
            <person name="Ma J."/>
        </authorList>
    </citation>
    <scope>NUCLEOTIDE SEQUENCE [LARGE SCALE GENOMIC DNA]</scope>
    <source>
        <strain evidence="9">JCM 17925</strain>
    </source>
</reference>
<feature type="domain" description="VTT" evidence="7">
    <location>
        <begin position="77"/>
        <end position="191"/>
    </location>
</feature>
<dbReference type="Proteomes" id="UP001500936">
    <property type="component" value="Unassembled WGS sequence"/>
</dbReference>
<dbReference type="Pfam" id="PF09335">
    <property type="entry name" value="VTT_dom"/>
    <property type="match status" value="1"/>
</dbReference>
<dbReference type="InterPro" id="IPR032816">
    <property type="entry name" value="VTT_dom"/>
</dbReference>
<proteinExistence type="inferred from homology"/>
<protein>
    <recommendedName>
        <fullName evidence="6">TVP38/TMEM64 family membrane protein</fullName>
    </recommendedName>
</protein>
<evidence type="ECO:0000259" key="7">
    <source>
        <dbReference type="Pfam" id="PF09335"/>
    </source>
</evidence>
<feature type="transmembrane region" description="Helical" evidence="6">
    <location>
        <begin position="20"/>
        <end position="44"/>
    </location>
</feature>
<evidence type="ECO:0000313" key="9">
    <source>
        <dbReference type="Proteomes" id="UP001500936"/>
    </source>
</evidence>
<feature type="transmembrane region" description="Helical" evidence="6">
    <location>
        <begin position="211"/>
        <end position="228"/>
    </location>
</feature>
<evidence type="ECO:0000256" key="3">
    <source>
        <dbReference type="ARBA" id="ARBA00022692"/>
    </source>
</evidence>
<evidence type="ECO:0000256" key="1">
    <source>
        <dbReference type="ARBA" id="ARBA00004651"/>
    </source>
</evidence>
<keyword evidence="2 6" id="KW-1003">Cell membrane</keyword>
<sequence length="236" mass="26496">MPDFFVTYNVEEQVAEKLTYPAIASIVLTVIPLFTTSLVVYYIVTHEPVIAAFSGWEWLIATIVCSITSTISLTLPTFLALVFGYFLGWNALAPLLFLNMVAIILVYIIVHWLDHDQVRAVLERNPKVRNMLARIREQEMRFIFFAKLSPILPFAVTNIVFALSGARLRNILIGGFLGMVPRTVLAIWTGSQAREIRTLLENPNEGNLTKIAFAVLLLVSIVGLFSVLKRALSRTK</sequence>
<comment type="similarity">
    <text evidence="6">Belongs to the TVP38/TMEM64 family.</text>
</comment>
<gene>
    <name evidence="8" type="ORF">GCM10023187_29600</name>
</gene>
<keyword evidence="4 6" id="KW-1133">Transmembrane helix</keyword>
<feature type="transmembrane region" description="Helical" evidence="6">
    <location>
        <begin position="171"/>
        <end position="190"/>
    </location>
</feature>
<organism evidence="8 9">
    <name type="scientific">Nibrella viscosa</name>
    <dbReference type="NCBI Taxonomy" id="1084524"/>
    <lineage>
        <taxon>Bacteria</taxon>
        <taxon>Pseudomonadati</taxon>
        <taxon>Bacteroidota</taxon>
        <taxon>Cytophagia</taxon>
        <taxon>Cytophagales</taxon>
        <taxon>Spirosomataceae</taxon>
        <taxon>Nibrella</taxon>
    </lineage>
</organism>
<dbReference type="PANTHER" id="PTHR12677">
    <property type="entry name" value="GOLGI APPARATUS MEMBRANE PROTEIN TVP38-RELATED"/>
    <property type="match status" value="1"/>
</dbReference>
<evidence type="ECO:0000256" key="6">
    <source>
        <dbReference type="RuleBase" id="RU366058"/>
    </source>
</evidence>
<evidence type="ECO:0000313" key="8">
    <source>
        <dbReference type="EMBL" id="GAA4408141.1"/>
    </source>
</evidence>
<comment type="caution">
    <text evidence="8">The sequence shown here is derived from an EMBL/GenBank/DDBJ whole genome shotgun (WGS) entry which is preliminary data.</text>
</comment>
<keyword evidence="5 6" id="KW-0472">Membrane</keyword>
<evidence type="ECO:0000256" key="4">
    <source>
        <dbReference type="ARBA" id="ARBA00022989"/>
    </source>
</evidence>
<dbReference type="InterPro" id="IPR015414">
    <property type="entry name" value="TMEM64"/>
</dbReference>
<feature type="transmembrane region" description="Helical" evidence="6">
    <location>
        <begin position="56"/>
        <end position="86"/>
    </location>
</feature>